<evidence type="ECO:0000313" key="4">
    <source>
        <dbReference type="EMBL" id="SDP31294.1"/>
    </source>
</evidence>
<keyword evidence="4" id="KW-0946">Virion</keyword>
<comment type="subcellular location">
    <subcellularLocation>
        <location evidence="2">Spore coat</location>
    </subcellularLocation>
</comment>
<name>A0A1H0RP86_9BACI</name>
<sequence>MNYLPNSNYSVEQRQKTLAYHETLELHELVAFQSNGLMKLKMAVGKIKCSTLKGIYLKMINDLETNLNELLVFYPMTPRNNSDQTSDWDKAFYAGDLLGFLKASVRNYAIAITETATPELKAVLIKQLQRAIKGHTQVFNYMYQRGMYPAYDLGQLLNNDVMLAKQALSMRY</sequence>
<dbReference type="Gene3D" id="1.20.1260.10">
    <property type="match status" value="1"/>
</dbReference>
<organism evidence="4 5">
    <name type="scientific">Litchfieldia salsa</name>
    <dbReference type="NCBI Taxonomy" id="930152"/>
    <lineage>
        <taxon>Bacteria</taxon>
        <taxon>Bacillati</taxon>
        <taxon>Bacillota</taxon>
        <taxon>Bacilli</taxon>
        <taxon>Bacillales</taxon>
        <taxon>Bacillaceae</taxon>
        <taxon>Litchfieldia</taxon>
    </lineage>
</organism>
<dbReference type="Proteomes" id="UP000199159">
    <property type="component" value="Unassembled WGS sequence"/>
</dbReference>
<accession>A0A1H0RP86</accession>
<dbReference type="EMBL" id="FNJU01000002">
    <property type="protein sequence ID" value="SDP31294.1"/>
    <property type="molecule type" value="Genomic_DNA"/>
</dbReference>
<dbReference type="Pfam" id="PF07875">
    <property type="entry name" value="Coat_F"/>
    <property type="match status" value="1"/>
</dbReference>
<dbReference type="AlphaFoldDB" id="A0A1H0RP86"/>
<evidence type="ECO:0000256" key="3">
    <source>
        <dbReference type="ARBA" id="ARBA00024344"/>
    </source>
</evidence>
<protein>
    <submittedName>
        <fullName evidence="4">Spore coat protein F</fullName>
    </submittedName>
</protein>
<dbReference type="PANTHER" id="PTHR39183">
    <property type="entry name" value="SPORE COAT PROTEIN F-LIKE PROTEIN YHCQ"/>
    <property type="match status" value="1"/>
</dbReference>
<comment type="similarity">
    <text evidence="3">Belongs to the CotF family.</text>
</comment>
<evidence type="ECO:0000256" key="2">
    <source>
        <dbReference type="ARBA" id="ARBA00024325"/>
    </source>
</evidence>
<dbReference type="OrthoDB" id="2703958at2"/>
<dbReference type="GO" id="GO:0030435">
    <property type="term" value="P:sporulation resulting in formation of a cellular spore"/>
    <property type="evidence" value="ECO:0007669"/>
    <property type="project" value="UniProtKB-KW"/>
</dbReference>
<dbReference type="InterPro" id="IPR012851">
    <property type="entry name" value="Spore_coat_CotF-like"/>
</dbReference>
<dbReference type="PANTHER" id="PTHR39183:SF1">
    <property type="entry name" value="SPORE COAT PROTEIN F-LIKE PROTEIN YHCQ"/>
    <property type="match status" value="1"/>
</dbReference>
<dbReference type="InterPro" id="IPR012347">
    <property type="entry name" value="Ferritin-like"/>
</dbReference>
<evidence type="ECO:0000313" key="5">
    <source>
        <dbReference type="Proteomes" id="UP000199159"/>
    </source>
</evidence>
<keyword evidence="5" id="KW-1185">Reference proteome</keyword>
<keyword evidence="4" id="KW-0167">Capsid protein</keyword>
<gene>
    <name evidence="4" type="ORF">SAMN05216565_102319</name>
</gene>
<reference evidence="5" key="1">
    <citation type="submission" date="2016-10" db="EMBL/GenBank/DDBJ databases">
        <authorList>
            <person name="Varghese N."/>
            <person name="Submissions S."/>
        </authorList>
    </citation>
    <scope>NUCLEOTIDE SEQUENCE [LARGE SCALE GENOMIC DNA]</scope>
    <source>
        <strain evidence="5">IBRC-M10078</strain>
    </source>
</reference>
<evidence type="ECO:0000256" key="1">
    <source>
        <dbReference type="ARBA" id="ARBA00022969"/>
    </source>
</evidence>
<dbReference type="RefSeq" id="WP_090850723.1">
    <property type="nucleotide sequence ID" value="NZ_FNJU01000002.1"/>
</dbReference>
<dbReference type="STRING" id="930152.SAMN05216565_102319"/>
<keyword evidence="1" id="KW-0749">Sporulation</keyword>
<proteinExistence type="inferred from homology"/>